<keyword evidence="2" id="KW-0863">Zinc-finger</keyword>
<feature type="zinc finger region" description="dksA C4-type" evidence="4">
    <location>
        <begin position="77"/>
        <end position="101"/>
    </location>
</feature>
<evidence type="ECO:0000259" key="6">
    <source>
        <dbReference type="Pfam" id="PF21173"/>
    </source>
</evidence>
<gene>
    <name evidence="7" type="ORF">SAMN05216210_0104</name>
</gene>
<evidence type="ECO:0000256" key="1">
    <source>
        <dbReference type="ARBA" id="ARBA00022723"/>
    </source>
</evidence>
<evidence type="ECO:0000313" key="8">
    <source>
        <dbReference type="Proteomes" id="UP000243924"/>
    </source>
</evidence>
<dbReference type="Pfam" id="PF21173">
    <property type="entry name" value="DksA-like_N"/>
    <property type="match status" value="1"/>
</dbReference>
<dbReference type="SUPFAM" id="SSF57716">
    <property type="entry name" value="Glucocorticoid receptor-like (DNA-binding domain)"/>
    <property type="match status" value="1"/>
</dbReference>
<protein>
    <submittedName>
        <fullName evidence="7">Transcriptional regulator, TraR/DksA family</fullName>
    </submittedName>
</protein>
<dbReference type="PANTHER" id="PTHR33823:SF4">
    <property type="entry name" value="GENERAL STRESS PROTEIN 16O"/>
    <property type="match status" value="1"/>
</dbReference>
<dbReference type="OrthoDB" id="6064855at2"/>
<sequence length="107" mass="11885">MSKVTLQRLQELHDEYANRCDKLQRDLSQAYPSDSVEQAQARENDEVMEALLAEASTLLTQVDAAIERHQEGRYGLCTQCGDVIDDARLQALPTAQACIDCADQLSS</sequence>
<dbReference type="PROSITE" id="PS51128">
    <property type="entry name" value="ZF_DKSA_2"/>
    <property type="match status" value="1"/>
</dbReference>
<keyword evidence="8" id="KW-1185">Reference proteome</keyword>
<keyword evidence="3" id="KW-0862">Zinc</keyword>
<name>A0A1H2DYM4_9GAMM</name>
<dbReference type="RefSeq" id="WP_092383109.1">
    <property type="nucleotide sequence ID" value="NZ_LT629787.1"/>
</dbReference>
<dbReference type="GO" id="GO:0008270">
    <property type="term" value="F:zinc ion binding"/>
    <property type="evidence" value="ECO:0007669"/>
    <property type="project" value="UniProtKB-KW"/>
</dbReference>
<feature type="domain" description="DnaK suppressor protein-like N-terminal" evidence="6">
    <location>
        <begin position="8"/>
        <end position="68"/>
    </location>
</feature>
<keyword evidence="1" id="KW-0479">Metal-binding</keyword>
<dbReference type="STRING" id="1434072.SAMN05216210_0104"/>
<dbReference type="Proteomes" id="UP000243924">
    <property type="component" value="Chromosome I"/>
</dbReference>
<dbReference type="Gene3D" id="1.20.120.910">
    <property type="entry name" value="DksA, coiled-coil domain"/>
    <property type="match status" value="1"/>
</dbReference>
<organism evidence="7 8">
    <name type="scientific">Halopseudomonas salegens</name>
    <dbReference type="NCBI Taxonomy" id="1434072"/>
    <lineage>
        <taxon>Bacteria</taxon>
        <taxon>Pseudomonadati</taxon>
        <taxon>Pseudomonadota</taxon>
        <taxon>Gammaproteobacteria</taxon>
        <taxon>Pseudomonadales</taxon>
        <taxon>Pseudomonadaceae</taxon>
        <taxon>Halopseudomonas</taxon>
    </lineage>
</organism>
<dbReference type="Pfam" id="PF01258">
    <property type="entry name" value="zf-dskA_traR"/>
    <property type="match status" value="1"/>
</dbReference>
<accession>A0A1H2DYM4</accession>
<dbReference type="InterPro" id="IPR048487">
    <property type="entry name" value="DksA-like_N"/>
</dbReference>
<dbReference type="InterPro" id="IPR000962">
    <property type="entry name" value="Znf_DskA_TraR"/>
</dbReference>
<dbReference type="AlphaFoldDB" id="A0A1H2DYM4"/>
<feature type="domain" description="Zinc finger DksA/TraR C4-type" evidence="5">
    <location>
        <begin position="72"/>
        <end position="102"/>
    </location>
</feature>
<dbReference type="PANTHER" id="PTHR33823">
    <property type="entry name" value="RNA POLYMERASE-BINDING TRANSCRIPTION FACTOR DKSA-RELATED"/>
    <property type="match status" value="1"/>
</dbReference>
<evidence type="ECO:0000256" key="4">
    <source>
        <dbReference type="PROSITE-ProRule" id="PRU00510"/>
    </source>
</evidence>
<dbReference type="EMBL" id="LT629787">
    <property type="protein sequence ID" value="SDT87879.1"/>
    <property type="molecule type" value="Genomic_DNA"/>
</dbReference>
<reference evidence="8" key="1">
    <citation type="submission" date="2016-10" db="EMBL/GenBank/DDBJ databases">
        <authorList>
            <person name="Varghese N."/>
            <person name="Submissions S."/>
        </authorList>
    </citation>
    <scope>NUCLEOTIDE SEQUENCE [LARGE SCALE GENOMIC DNA]</scope>
    <source>
        <strain evidence="8">CECT 8338</strain>
    </source>
</reference>
<evidence type="ECO:0000259" key="5">
    <source>
        <dbReference type="Pfam" id="PF01258"/>
    </source>
</evidence>
<evidence type="ECO:0000256" key="2">
    <source>
        <dbReference type="ARBA" id="ARBA00022771"/>
    </source>
</evidence>
<proteinExistence type="predicted"/>
<evidence type="ECO:0000256" key="3">
    <source>
        <dbReference type="ARBA" id="ARBA00022833"/>
    </source>
</evidence>
<evidence type="ECO:0000313" key="7">
    <source>
        <dbReference type="EMBL" id="SDT87879.1"/>
    </source>
</evidence>